<dbReference type="AlphaFoldDB" id="A0A098VWG0"/>
<dbReference type="InterPro" id="IPR028082">
    <property type="entry name" value="Peripla_BP_I"/>
</dbReference>
<dbReference type="InterPro" id="IPR017978">
    <property type="entry name" value="GPCR_3_C"/>
</dbReference>
<evidence type="ECO:0000256" key="5">
    <source>
        <dbReference type="ARBA" id="ARBA00023170"/>
    </source>
</evidence>
<evidence type="ECO:0000256" key="3">
    <source>
        <dbReference type="ARBA" id="ARBA00022989"/>
    </source>
</evidence>
<accession>A0A098VWG0</accession>
<dbReference type="HOGENOM" id="CLU_363315_0_0_1"/>
<feature type="region of interest" description="Disordered" evidence="7">
    <location>
        <begin position="738"/>
        <end position="759"/>
    </location>
</feature>
<evidence type="ECO:0000256" key="2">
    <source>
        <dbReference type="ARBA" id="ARBA00022692"/>
    </source>
</evidence>
<feature type="domain" description="G-protein coupled receptors family 3 profile" evidence="9">
    <location>
        <begin position="428"/>
        <end position="687"/>
    </location>
</feature>
<keyword evidence="4 8" id="KW-0472">Membrane</keyword>
<dbReference type="Pfam" id="PF01094">
    <property type="entry name" value="ANF_receptor"/>
    <property type="match status" value="1"/>
</dbReference>
<dbReference type="Gene3D" id="3.40.50.2300">
    <property type="match status" value="3"/>
</dbReference>
<dbReference type="EMBL" id="JMKJ01000122">
    <property type="protein sequence ID" value="KGG52096.1"/>
    <property type="molecule type" value="Genomic_DNA"/>
</dbReference>
<feature type="transmembrane region" description="Helical" evidence="8">
    <location>
        <begin position="668"/>
        <end position="688"/>
    </location>
</feature>
<sequence length="777" mass="87311">MTASPALQEALAFKYAVEMVNSDDSVLPNVTVVYQIRDALTLGFFLNQYDVGIVTYSATFELPEYSVNFLRTIPPAREEIRALVSLLGVFNWTLVTPVFSTDIYGLSGRHAIDNLAGSHEIRFPCITMIKTGMLSRARNVNERSILNLISCIKSIPNLSVVLLYMNPLLAMAVIKIFYKEKIKGITFIFSEASSEILYQPSRISIDFFPYKYILGTFDFHISTLGSISISPYITPYEALRSYIAIGRESENYRQYTRMWEDTFKCFYFNPDEPIPDFAKKIPVCDLDVAHRKFPFNCRCTGEEILSPTSYSLFVVNAVKSVAGALNRLIEKCQKPLTSCSEISGKDIIDEMKREIVEGVYGPVGFKEANPIDSKYSFLQAISKNATTIIGDYQNGAVNIDFSKTYFYLVNKIPISRVVPLENSFDSAGGILLCACAVFLVLLSFALIVIVWKFRERKPIKVASPIFCEFILVGVVLCNISVILNSVRPSYLVCSFKLWSLVIGFSLVIANMLAKTYRIFKIFSVHRPSTLVTKNSHLFIFTGSLLLINVIVLCLFTFTKLAFEPKVVSSPRSPYFSFVICSQANVELSNVANIFLLIFLVFILFLVLLLAVLAFLVRKVDSQFNESFHIAITVYTYVLVLVIATPLYIISGALTDPISAKYYEVNISLLVMMAVTLAAIFYPKFLALWRENKANRSIESEIFSPSISDFFCPRVSRGDVLTGDNTDSRSIASSRLTEVSPKHAGEDDIDSSSDEDKNTETLNGDFELTFISFDFWDD</sequence>
<evidence type="ECO:0000256" key="7">
    <source>
        <dbReference type="SAM" id="MobiDB-lite"/>
    </source>
</evidence>
<evidence type="ECO:0000256" key="8">
    <source>
        <dbReference type="SAM" id="Phobius"/>
    </source>
</evidence>
<reference evidence="10 11" key="1">
    <citation type="submission" date="2014-04" db="EMBL/GenBank/DDBJ databases">
        <title>A new species of microsporidia sheds light on the evolution of extreme parasitism.</title>
        <authorList>
            <person name="Haag K.L."/>
            <person name="James T.Y."/>
            <person name="Larsson R."/>
            <person name="Schaer T.M."/>
            <person name="Refardt D."/>
            <person name="Pombert J.-F."/>
            <person name="Ebert D."/>
        </authorList>
    </citation>
    <scope>NUCLEOTIDE SEQUENCE [LARGE SCALE GENOMIC DNA]</scope>
    <source>
        <strain evidence="10 11">UGP3</strain>
        <tissue evidence="10">Spores</tissue>
    </source>
</reference>
<keyword evidence="3 8" id="KW-1133">Transmembrane helix</keyword>
<dbReference type="GO" id="GO:0004930">
    <property type="term" value="F:G protein-coupled receptor activity"/>
    <property type="evidence" value="ECO:0007669"/>
    <property type="project" value="InterPro"/>
</dbReference>
<comment type="subcellular location">
    <subcellularLocation>
        <location evidence="1">Membrane</location>
        <topology evidence="1">Multi-pass membrane protein</topology>
    </subcellularLocation>
</comment>
<protein>
    <submittedName>
        <fullName evidence="10">Gamma-aminobutyric acid type B receptor</fullName>
    </submittedName>
</protein>
<evidence type="ECO:0000256" key="4">
    <source>
        <dbReference type="ARBA" id="ARBA00023136"/>
    </source>
</evidence>
<dbReference type="Proteomes" id="UP000029725">
    <property type="component" value="Unassembled WGS sequence"/>
</dbReference>
<feature type="transmembrane region" description="Helical" evidence="8">
    <location>
        <begin position="465"/>
        <end position="483"/>
    </location>
</feature>
<feature type="transmembrane region" description="Helical" evidence="8">
    <location>
        <begin position="537"/>
        <end position="562"/>
    </location>
</feature>
<dbReference type="Pfam" id="PF00003">
    <property type="entry name" value="7tm_3"/>
    <property type="match status" value="1"/>
</dbReference>
<name>A0A098VWG0_9MICR</name>
<dbReference type="PROSITE" id="PS50259">
    <property type="entry name" value="G_PROTEIN_RECEP_F3_4"/>
    <property type="match status" value="1"/>
</dbReference>
<evidence type="ECO:0000313" key="10">
    <source>
        <dbReference type="EMBL" id="KGG52096.1"/>
    </source>
</evidence>
<keyword evidence="11" id="KW-1185">Reference proteome</keyword>
<evidence type="ECO:0000259" key="9">
    <source>
        <dbReference type="PROSITE" id="PS50259"/>
    </source>
</evidence>
<dbReference type="GeneID" id="25259004"/>
<feature type="transmembrane region" description="Helical" evidence="8">
    <location>
        <begin position="627"/>
        <end position="648"/>
    </location>
</feature>
<dbReference type="InterPro" id="IPR050726">
    <property type="entry name" value="mGluR"/>
</dbReference>
<keyword evidence="6" id="KW-0325">Glycoprotein</keyword>
<dbReference type="GO" id="GO:0016020">
    <property type="term" value="C:membrane"/>
    <property type="evidence" value="ECO:0007669"/>
    <property type="project" value="UniProtKB-SubCell"/>
</dbReference>
<dbReference type="VEuPathDB" id="MicrosporidiaDB:DI09_20p130"/>
<feature type="transmembrane region" description="Helical" evidence="8">
    <location>
        <begin position="495"/>
        <end position="516"/>
    </location>
</feature>
<dbReference type="InterPro" id="IPR001828">
    <property type="entry name" value="ANF_lig-bd_rcpt"/>
</dbReference>
<dbReference type="PRINTS" id="PR00248">
    <property type="entry name" value="GPCRMGR"/>
</dbReference>
<comment type="caution">
    <text evidence="10">The sequence shown here is derived from an EMBL/GenBank/DDBJ whole genome shotgun (WGS) entry which is preliminary data.</text>
</comment>
<keyword evidence="5 10" id="KW-0675">Receptor</keyword>
<dbReference type="InterPro" id="IPR000337">
    <property type="entry name" value="GPCR_3"/>
</dbReference>
<evidence type="ECO:0000313" key="11">
    <source>
        <dbReference type="Proteomes" id="UP000029725"/>
    </source>
</evidence>
<dbReference type="PANTHER" id="PTHR24060">
    <property type="entry name" value="METABOTROPIC GLUTAMATE RECEPTOR"/>
    <property type="match status" value="1"/>
</dbReference>
<feature type="transmembrane region" description="Helical" evidence="8">
    <location>
        <begin position="593"/>
        <end position="615"/>
    </location>
</feature>
<dbReference type="OrthoDB" id="5597995at2759"/>
<dbReference type="SUPFAM" id="SSF53822">
    <property type="entry name" value="Periplasmic binding protein-like I"/>
    <property type="match status" value="1"/>
</dbReference>
<organism evidence="10 11">
    <name type="scientific">Mitosporidium daphniae</name>
    <dbReference type="NCBI Taxonomy" id="1485682"/>
    <lineage>
        <taxon>Eukaryota</taxon>
        <taxon>Fungi</taxon>
        <taxon>Fungi incertae sedis</taxon>
        <taxon>Microsporidia</taxon>
        <taxon>Mitosporidium</taxon>
    </lineage>
</organism>
<evidence type="ECO:0000256" key="6">
    <source>
        <dbReference type="ARBA" id="ARBA00023180"/>
    </source>
</evidence>
<evidence type="ECO:0000256" key="1">
    <source>
        <dbReference type="ARBA" id="ARBA00004141"/>
    </source>
</evidence>
<keyword evidence="2 8" id="KW-0812">Transmembrane</keyword>
<feature type="transmembrane region" description="Helical" evidence="8">
    <location>
        <begin position="429"/>
        <end position="453"/>
    </location>
</feature>
<dbReference type="RefSeq" id="XP_013238523.1">
    <property type="nucleotide sequence ID" value="XM_013383069.1"/>
</dbReference>
<gene>
    <name evidence="10" type="ORF">DI09_20p130</name>
</gene>
<proteinExistence type="predicted"/>